<keyword evidence="1" id="KW-0732">Signal</keyword>
<reference evidence="2 3" key="1">
    <citation type="journal article" date="2005" name="DNA Res.">
        <title>Complete genome sequence of the facultative anaerobic magnetotactic bacterium Magnetospirillum sp. strain AMB-1.</title>
        <authorList>
            <person name="Matsunaga T."/>
            <person name="Okamura Y."/>
            <person name="Fukuda Y."/>
            <person name="Wahyudi A.T."/>
            <person name="Murase Y."/>
            <person name="Takeyama H."/>
        </authorList>
    </citation>
    <scope>NUCLEOTIDE SEQUENCE [LARGE SCALE GENOMIC DNA]</scope>
    <source>
        <strain evidence="3">ATCC 700264 / AMB-1</strain>
    </source>
</reference>
<evidence type="ECO:0000313" key="3">
    <source>
        <dbReference type="Proteomes" id="UP000007058"/>
    </source>
</evidence>
<feature type="signal peptide" evidence="1">
    <location>
        <begin position="1"/>
        <end position="24"/>
    </location>
</feature>
<protein>
    <recommendedName>
        <fullName evidence="4">Alpha/beta hydrolase</fullName>
    </recommendedName>
</protein>
<sequence length="230" mass="25348">MIRLFPILAALPLLCGLHASPAAAENRLILYTVGAGVPEAPPPVLARFRDQGWTIRINRVPVDFRREHDFGKALFDQARAARGEGYSRVVLAGRSFGAWVSLIANSSWSTPVDGGGIHAVIALDATVSAETARHGRQWHDYKFMDVIKTQDPTRLGVMVLDGDAEEGRGREDEIRRTLRRPGIPHVVVYEPAPPPLDSEDFARRWGDCLATLLGDEVPSPPANDWCRLNN</sequence>
<evidence type="ECO:0000256" key="1">
    <source>
        <dbReference type="SAM" id="SignalP"/>
    </source>
</evidence>
<organism evidence="2 3">
    <name type="scientific">Paramagnetospirillum magneticum (strain ATCC 700264 / AMB-1)</name>
    <name type="common">Magnetospirillum magneticum</name>
    <dbReference type="NCBI Taxonomy" id="342108"/>
    <lineage>
        <taxon>Bacteria</taxon>
        <taxon>Pseudomonadati</taxon>
        <taxon>Pseudomonadota</taxon>
        <taxon>Alphaproteobacteria</taxon>
        <taxon>Rhodospirillales</taxon>
        <taxon>Magnetospirillaceae</taxon>
        <taxon>Paramagnetospirillum</taxon>
    </lineage>
</organism>
<evidence type="ECO:0000313" key="2">
    <source>
        <dbReference type="EMBL" id="BAE50213.1"/>
    </source>
</evidence>
<name>Q2W7G2_PARM1</name>
<accession>Q2W7G2</accession>
<evidence type="ECO:0008006" key="4">
    <source>
        <dbReference type="Google" id="ProtNLM"/>
    </source>
</evidence>
<dbReference type="SUPFAM" id="SSF53474">
    <property type="entry name" value="alpha/beta-Hydrolases"/>
    <property type="match status" value="1"/>
</dbReference>
<dbReference type="KEGG" id="mag:amb1409"/>
<dbReference type="InterPro" id="IPR029058">
    <property type="entry name" value="AB_hydrolase_fold"/>
</dbReference>
<gene>
    <name evidence="2" type="ordered locus">amb1409</name>
</gene>
<dbReference type="AlphaFoldDB" id="Q2W7G2"/>
<proteinExistence type="predicted"/>
<dbReference type="Proteomes" id="UP000007058">
    <property type="component" value="Chromosome"/>
</dbReference>
<dbReference type="RefSeq" id="WP_011383819.1">
    <property type="nucleotide sequence ID" value="NC_007626.1"/>
</dbReference>
<feature type="chain" id="PRO_5004218233" description="Alpha/beta hydrolase" evidence="1">
    <location>
        <begin position="25"/>
        <end position="230"/>
    </location>
</feature>
<dbReference type="OrthoDB" id="7252882at2"/>
<keyword evidence="3" id="KW-1185">Reference proteome</keyword>
<dbReference type="EMBL" id="AP007255">
    <property type="protein sequence ID" value="BAE50213.1"/>
    <property type="molecule type" value="Genomic_DNA"/>
</dbReference>
<dbReference type="HOGENOM" id="CLU_1203662_0_0_5"/>
<dbReference type="STRING" id="342108.amb1409"/>